<dbReference type="EMBL" id="MT142860">
    <property type="protein sequence ID" value="QJA89666.1"/>
    <property type="molecule type" value="Genomic_DNA"/>
</dbReference>
<dbReference type="AlphaFoldDB" id="A0A6M3XNR8"/>
<evidence type="ECO:0000313" key="3">
    <source>
        <dbReference type="EMBL" id="QJH99469.1"/>
    </source>
</evidence>
<feature type="compositionally biased region" description="Basic and acidic residues" evidence="1">
    <location>
        <begin position="767"/>
        <end position="793"/>
    </location>
</feature>
<sequence length="793" mass="89562">MADNSTVETMDDDSLNELLPPEGDKDLGMKVIEILGEVLEDKAALGLREKWLRFYQLTKNKHWKQTTSKASLVSANLLHRHRTNTVNMLTANNPTFNVSKVGEPAEQEADIKDDLVHAAQHWWTDQEQQSIFSESVGNGEQYGCTIEKVAFNPELEFGIGEAETYVIDPFNFGVYPVKTGKVQKAEAVLHYWPESTRKLKRQYPEFAKDIVSDDEYLKELGDERREVQTGSSLDRGYFSTFAGVVKNVLNKVAGGKKDDDETLQVEIWVKDYTMIPDEEAIEEARNELLTIAAERQAIADDNPDPEITQLEPIDIDEELRRFKPKKPKYAGFIRCVNVCSGGKVVLWDKSNPSINPDLPTEEAQKTYLYDKFPFSWTQSITDTSNGWGMSDYEQLEGLNLELDKAISQFNLAKDKISRLKFINPVTSGVSNDELTNYPGILNPANAIEARELRYLDPPVIDPHLSKSIELYKDFFFLVGGDMMDPSQAQQGGRNVIAYKAIAALLEHANRMQKGKVENYTKMIRERGRMYLSCVMNWYEEPRWITYEDRGEELQKEVRGTKLIIPAKLTVVSGSTMPVSQIQQREEALGLYDKQAIDLEELHRRLDTPNRKDLLKRMMAGPFGELFEKLAAIGTPEQVLAAIQELSNMDMKEFEKSMKSEDMPTFQQLLQSAGAEGGGLAQPPPSPTELGEMAEKQANAEKARAEARKIDAEIAKINTDIELVKEKIVSERVEQQVKNAGMVFDEEKLKIERTKALSDVTKAIAVKKSSEERGTAPFKEKGLKSDNESSKKTD</sequence>
<feature type="region of interest" description="Disordered" evidence="1">
    <location>
        <begin position="765"/>
        <end position="793"/>
    </location>
</feature>
<evidence type="ECO:0000313" key="2">
    <source>
        <dbReference type="EMBL" id="QJA89666.1"/>
    </source>
</evidence>
<reference evidence="3" key="1">
    <citation type="submission" date="2020-03" db="EMBL/GenBank/DDBJ databases">
        <title>The deep terrestrial virosphere.</title>
        <authorList>
            <person name="Holmfeldt K."/>
            <person name="Nilsson E."/>
            <person name="Simone D."/>
            <person name="Lopez-Fernandez M."/>
            <person name="Wu X."/>
            <person name="de Brujin I."/>
            <person name="Lundin D."/>
            <person name="Andersson A."/>
            <person name="Bertilsson S."/>
            <person name="Dopson M."/>
        </authorList>
    </citation>
    <scope>NUCLEOTIDE SEQUENCE</scope>
    <source>
        <strain evidence="2">MM415B02518</strain>
        <strain evidence="3">TM448B01595</strain>
    </source>
</reference>
<evidence type="ECO:0000256" key="1">
    <source>
        <dbReference type="SAM" id="MobiDB-lite"/>
    </source>
</evidence>
<feature type="region of interest" description="Disordered" evidence="1">
    <location>
        <begin position="1"/>
        <end position="22"/>
    </location>
</feature>
<name>A0A6M3XNR8_9ZZZZ</name>
<protein>
    <recommendedName>
        <fullName evidence="4">Portal protein</fullName>
    </recommendedName>
</protein>
<feature type="region of interest" description="Disordered" evidence="1">
    <location>
        <begin position="674"/>
        <end position="701"/>
    </location>
</feature>
<proteinExistence type="predicted"/>
<gene>
    <name evidence="2" type="ORF">MM415B02518_0009</name>
    <name evidence="3" type="ORF">TM448B01595_0012</name>
</gene>
<dbReference type="EMBL" id="MT144790">
    <property type="protein sequence ID" value="QJH99469.1"/>
    <property type="molecule type" value="Genomic_DNA"/>
</dbReference>
<evidence type="ECO:0008006" key="4">
    <source>
        <dbReference type="Google" id="ProtNLM"/>
    </source>
</evidence>
<accession>A0A6M3XNR8</accession>
<feature type="compositionally biased region" description="Basic and acidic residues" evidence="1">
    <location>
        <begin position="692"/>
        <end position="701"/>
    </location>
</feature>
<organism evidence="3">
    <name type="scientific">viral metagenome</name>
    <dbReference type="NCBI Taxonomy" id="1070528"/>
    <lineage>
        <taxon>unclassified sequences</taxon>
        <taxon>metagenomes</taxon>
        <taxon>organismal metagenomes</taxon>
    </lineage>
</organism>